<feature type="region of interest" description="Disordered" evidence="1">
    <location>
        <begin position="67"/>
        <end position="110"/>
    </location>
</feature>
<evidence type="ECO:0000256" key="1">
    <source>
        <dbReference type="SAM" id="MobiDB-lite"/>
    </source>
</evidence>
<sequence>SFFSISPTPLPPLPHFGVAPMFTISRDADEKKTDIPPDPRQSDIEDISVVPLNPINPARGPKAIMRNASGKKEHRLTSNEAEEVESPREFPSYKGKEFRPFNRNSTRPTFKSIEPSEKMWTYSSWKAE</sequence>
<organism evidence="2 3">
    <name type="scientific">Pristionchus mayeri</name>
    <dbReference type="NCBI Taxonomy" id="1317129"/>
    <lineage>
        <taxon>Eukaryota</taxon>
        <taxon>Metazoa</taxon>
        <taxon>Ecdysozoa</taxon>
        <taxon>Nematoda</taxon>
        <taxon>Chromadorea</taxon>
        <taxon>Rhabditida</taxon>
        <taxon>Rhabditina</taxon>
        <taxon>Diplogasteromorpha</taxon>
        <taxon>Diplogasteroidea</taxon>
        <taxon>Neodiplogasteridae</taxon>
        <taxon>Pristionchus</taxon>
    </lineage>
</organism>
<feature type="non-terminal residue" evidence="2">
    <location>
        <position position="128"/>
    </location>
</feature>
<dbReference type="EMBL" id="BTRK01000006">
    <property type="protein sequence ID" value="GMR59670.1"/>
    <property type="molecule type" value="Genomic_DNA"/>
</dbReference>
<name>A0AAN5ID36_9BILA</name>
<gene>
    <name evidence="2" type="ORF">PMAYCL1PPCAC_29865</name>
</gene>
<keyword evidence="3" id="KW-1185">Reference proteome</keyword>
<dbReference type="AlphaFoldDB" id="A0AAN5ID36"/>
<protein>
    <submittedName>
        <fullName evidence="2">Uncharacterized protein</fullName>
    </submittedName>
</protein>
<feature type="non-terminal residue" evidence="2">
    <location>
        <position position="1"/>
    </location>
</feature>
<evidence type="ECO:0000313" key="2">
    <source>
        <dbReference type="EMBL" id="GMR59670.1"/>
    </source>
</evidence>
<feature type="compositionally biased region" description="Basic and acidic residues" evidence="1">
    <location>
        <begin position="26"/>
        <end position="43"/>
    </location>
</feature>
<feature type="region of interest" description="Disordered" evidence="1">
    <location>
        <begin position="24"/>
        <end position="46"/>
    </location>
</feature>
<proteinExistence type="predicted"/>
<accession>A0AAN5ID36</accession>
<evidence type="ECO:0000313" key="3">
    <source>
        <dbReference type="Proteomes" id="UP001328107"/>
    </source>
</evidence>
<comment type="caution">
    <text evidence="2">The sequence shown here is derived from an EMBL/GenBank/DDBJ whole genome shotgun (WGS) entry which is preliminary data.</text>
</comment>
<dbReference type="Proteomes" id="UP001328107">
    <property type="component" value="Unassembled WGS sequence"/>
</dbReference>
<reference evidence="3" key="1">
    <citation type="submission" date="2022-10" db="EMBL/GenBank/DDBJ databases">
        <title>Genome assembly of Pristionchus species.</title>
        <authorList>
            <person name="Yoshida K."/>
            <person name="Sommer R.J."/>
        </authorList>
    </citation>
    <scope>NUCLEOTIDE SEQUENCE [LARGE SCALE GENOMIC DNA]</scope>
    <source>
        <strain evidence="3">RS5460</strain>
    </source>
</reference>